<sequence length="504" mass="54043">MRHETTEVLIVGGGLTGLSAAAFLSAQGVANLLVEKHEGLSIHPRARGFNPRGMELLRALGLEAELLAATGGFADFVTRARVESLMGPEFESVTLPLRADLRDISPSRWCLSSQDRVEPLLYARARELGAQLSFGTELIGLEQDDEGVLARLPDRTVRARYAIAADGAQGGVRERLGIARTGPGVLANQMSILFRGDLSGPLRGRRFAVCQIVNPEVQGILAHDDTLSIGTLIVRCRPEDRSFTGERCLSLIRGAVGDPAFDAQIIAAMPWELAAWSAARYRVGRVFLAGDSAHVLPPVGGFGASLGMQDAYNLAWKLAHVLHGRAGAGLLDTYDPERRAVGDLTVAYSHRRIAAGRGVTGGAAPLDGLDELTMTFGYRYGAAPEDPHRPSAAPGARAPHLVLERRGDLLSVIDLFGRDLVLLAGPQGGGWRDPAHRTARRLSVRLDVHVLAGELLDAEDRWEKVYGLGGDGAVLVRPDGFVAWRSDLEESLDQAVKRVLSLGA</sequence>
<keyword evidence="6" id="KW-1185">Reference proteome</keyword>
<dbReference type="GO" id="GO:0071949">
    <property type="term" value="F:FAD binding"/>
    <property type="evidence" value="ECO:0007669"/>
    <property type="project" value="InterPro"/>
</dbReference>
<protein>
    <submittedName>
        <fullName evidence="5">Putative polyketide hydroxylase</fullName>
    </submittedName>
</protein>
<dbReference type="GO" id="GO:0016709">
    <property type="term" value="F:oxidoreductase activity, acting on paired donors, with incorporation or reduction of molecular oxygen, NAD(P)H as one donor, and incorporation of one atom of oxygen"/>
    <property type="evidence" value="ECO:0007669"/>
    <property type="project" value="UniProtKB-ARBA"/>
</dbReference>
<dbReference type="Pfam" id="PF01494">
    <property type="entry name" value="FAD_binding_3"/>
    <property type="match status" value="1"/>
</dbReference>
<evidence type="ECO:0000256" key="2">
    <source>
        <dbReference type="ARBA" id="ARBA00022630"/>
    </source>
</evidence>
<dbReference type="Proteomes" id="UP000238312">
    <property type="component" value="Unassembled WGS sequence"/>
</dbReference>
<comment type="caution">
    <text evidence="5">The sequence shown here is derived from an EMBL/GenBank/DDBJ whole genome shotgun (WGS) entry which is preliminary data.</text>
</comment>
<dbReference type="SUPFAM" id="SSF51905">
    <property type="entry name" value="FAD/NAD(P)-binding domain"/>
    <property type="match status" value="1"/>
</dbReference>
<gene>
    <name evidence="5" type="ORF">B0I32_110220</name>
</gene>
<organism evidence="5 6">
    <name type="scientific">Nonomuraea fuscirosea</name>
    <dbReference type="NCBI Taxonomy" id="1291556"/>
    <lineage>
        <taxon>Bacteria</taxon>
        <taxon>Bacillati</taxon>
        <taxon>Actinomycetota</taxon>
        <taxon>Actinomycetes</taxon>
        <taxon>Streptosporangiales</taxon>
        <taxon>Streptosporangiaceae</taxon>
        <taxon>Nonomuraea</taxon>
    </lineage>
</organism>
<accession>A0A2T0MXD7</accession>
<evidence type="ECO:0000256" key="1">
    <source>
        <dbReference type="ARBA" id="ARBA00001974"/>
    </source>
</evidence>
<dbReference type="OrthoDB" id="8670884at2"/>
<dbReference type="Gene3D" id="3.40.30.120">
    <property type="match status" value="1"/>
</dbReference>
<keyword evidence="2" id="KW-0285">Flavoprotein</keyword>
<dbReference type="Pfam" id="PF21274">
    <property type="entry name" value="Rng_hyd_C"/>
    <property type="match status" value="1"/>
</dbReference>
<dbReference type="InterPro" id="IPR036188">
    <property type="entry name" value="FAD/NAD-bd_sf"/>
</dbReference>
<evidence type="ECO:0000259" key="4">
    <source>
        <dbReference type="Pfam" id="PF01494"/>
    </source>
</evidence>
<feature type="domain" description="FAD-binding" evidence="4">
    <location>
        <begin position="6"/>
        <end position="346"/>
    </location>
</feature>
<dbReference type="EMBL" id="PVNG01000010">
    <property type="protein sequence ID" value="PRX63768.1"/>
    <property type="molecule type" value="Genomic_DNA"/>
</dbReference>
<dbReference type="Gene3D" id="3.50.50.60">
    <property type="entry name" value="FAD/NAD(P)-binding domain"/>
    <property type="match status" value="1"/>
</dbReference>
<dbReference type="Gene3D" id="3.30.9.10">
    <property type="entry name" value="D-Amino Acid Oxidase, subunit A, domain 2"/>
    <property type="match status" value="1"/>
</dbReference>
<dbReference type="PRINTS" id="PR00420">
    <property type="entry name" value="RNGMNOXGNASE"/>
</dbReference>
<evidence type="ECO:0000313" key="5">
    <source>
        <dbReference type="EMBL" id="PRX63768.1"/>
    </source>
</evidence>
<dbReference type="RefSeq" id="WP_106243236.1">
    <property type="nucleotide sequence ID" value="NZ_PVNG01000010.1"/>
</dbReference>
<keyword evidence="3" id="KW-0274">FAD</keyword>
<dbReference type="PANTHER" id="PTHR43004">
    <property type="entry name" value="TRK SYSTEM POTASSIUM UPTAKE PROTEIN"/>
    <property type="match status" value="1"/>
</dbReference>
<dbReference type="AlphaFoldDB" id="A0A2T0MXD7"/>
<evidence type="ECO:0000256" key="3">
    <source>
        <dbReference type="ARBA" id="ARBA00022827"/>
    </source>
</evidence>
<reference evidence="5 6" key="1">
    <citation type="submission" date="2018-03" db="EMBL/GenBank/DDBJ databases">
        <title>Genomic Encyclopedia of Type Strains, Phase III (KMG-III): the genomes of soil and plant-associated and newly described type strains.</title>
        <authorList>
            <person name="Whitman W."/>
        </authorList>
    </citation>
    <scope>NUCLEOTIDE SEQUENCE [LARGE SCALE GENOMIC DNA]</scope>
    <source>
        <strain evidence="5 6">CGMCC 4.7104</strain>
    </source>
</reference>
<evidence type="ECO:0000313" key="6">
    <source>
        <dbReference type="Proteomes" id="UP000238312"/>
    </source>
</evidence>
<dbReference type="InterPro" id="IPR050641">
    <property type="entry name" value="RIFMO-like"/>
</dbReference>
<comment type="cofactor">
    <cofactor evidence="1">
        <name>FAD</name>
        <dbReference type="ChEBI" id="CHEBI:57692"/>
    </cofactor>
</comment>
<name>A0A2T0MXD7_9ACTN</name>
<proteinExistence type="predicted"/>
<dbReference type="InterPro" id="IPR002938">
    <property type="entry name" value="FAD-bd"/>
</dbReference>
<dbReference type="PANTHER" id="PTHR43004:SF19">
    <property type="entry name" value="BINDING MONOOXYGENASE, PUTATIVE (JCVI)-RELATED"/>
    <property type="match status" value="1"/>
</dbReference>